<keyword evidence="1 4" id="KW-0378">Hydrolase</keyword>
<dbReference type="EMBL" id="VLTJ01000046">
    <property type="protein sequence ID" value="TSH88308.1"/>
    <property type="molecule type" value="Genomic_DNA"/>
</dbReference>
<keyword evidence="5" id="KW-1185">Reference proteome</keyword>
<evidence type="ECO:0000256" key="1">
    <source>
        <dbReference type="ARBA" id="ARBA00022801"/>
    </source>
</evidence>
<evidence type="ECO:0000259" key="3">
    <source>
        <dbReference type="Pfam" id="PF00561"/>
    </source>
</evidence>
<dbReference type="Proteomes" id="UP000318405">
    <property type="component" value="Unassembled WGS sequence"/>
</dbReference>
<dbReference type="PANTHER" id="PTHR43798:SF31">
    <property type="entry name" value="AB HYDROLASE SUPERFAMILY PROTEIN YCLE"/>
    <property type="match status" value="1"/>
</dbReference>
<reference evidence="4 5" key="1">
    <citation type="submission" date="2019-07" db="EMBL/GenBank/DDBJ databases">
        <title>Qingshengfaniella alkalisoli gen. nov., sp. nov., isolated from saline soil.</title>
        <authorList>
            <person name="Xu L."/>
            <person name="Huang X.-X."/>
            <person name="Sun J.-Q."/>
        </authorList>
    </citation>
    <scope>NUCLEOTIDE SEQUENCE [LARGE SCALE GENOMIC DNA]</scope>
    <source>
        <strain evidence="4 5">DSM 27279</strain>
    </source>
</reference>
<dbReference type="AlphaFoldDB" id="A0A556A601"/>
<gene>
    <name evidence="4" type="ORF">FOZ76_27250</name>
</gene>
<dbReference type="InterPro" id="IPR000073">
    <property type="entry name" value="AB_hydrolase_1"/>
</dbReference>
<evidence type="ECO:0000256" key="2">
    <source>
        <dbReference type="SAM" id="MobiDB-lite"/>
    </source>
</evidence>
<dbReference type="OrthoDB" id="5521505at2"/>
<dbReference type="SUPFAM" id="SSF53474">
    <property type="entry name" value="alpha/beta-Hydrolases"/>
    <property type="match status" value="1"/>
</dbReference>
<protein>
    <submittedName>
        <fullName evidence="4">Alpha/beta fold hydrolase</fullName>
    </submittedName>
</protein>
<dbReference type="GO" id="GO:0016787">
    <property type="term" value="F:hydrolase activity"/>
    <property type="evidence" value="ECO:0007669"/>
    <property type="project" value="UniProtKB-KW"/>
</dbReference>
<dbReference type="GO" id="GO:0016020">
    <property type="term" value="C:membrane"/>
    <property type="evidence" value="ECO:0007669"/>
    <property type="project" value="TreeGrafter"/>
</dbReference>
<dbReference type="Pfam" id="PF00561">
    <property type="entry name" value="Abhydrolase_1"/>
    <property type="match status" value="1"/>
</dbReference>
<dbReference type="Gene3D" id="3.40.50.1820">
    <property type="entry name" value="alpha/beta hydrolase"/>
    <property type="match status" value="1"/>
</dbReference>
<proteinExistence type="predicted"/>
<dbReference type="InterPro" id="IPR050266">
    <property type="entry name" value="AB_hydrolase_sf"/>
</dbReference>
<dbReference type="InterPro" id="IPR029058">
    <property type="entry name" value="AB_hydrolase_fold"/>
</dbReference>
<feature type="domain" description="AB hydrolase-1" evidence="3">
    <location>
        <begin position="54"/>
        <end position="281"/>
    </location>
</feature>
<dbReference type="PRINTS" id="PR00111">
    <property type="entry name" value="ABHYDROLASE"/>
</dbReference>
<dbReference type="PANTHER" id="PTHR43798">
    <property type="entry name" value="MONOACYLGLYCEROL LIPASE"/>
    <property type="match status" value="1"/>
</dbReference>
<organism evidence="4 5">
    <name type="scientific">Verticiella sediminum</name>
    <dbReference type="NCBI Taxonomy" id="1247510"/>
    <lineage>
        <taxon>Bacteria</taxon>
        <taxon>Pseudomonadati</taxon>
        <taxon>Pseudomonadota</taxon>
        <taxon>Betaproteobacteria</taxon>
        <taxon>Burkholderiales</taxon>
        <taxon>Alcaligenaceae</taxon>
        <taxon>Verticiella</taxon>
    </lineage>
</organism>
<accession>A0A556A601</accession>
<sequence length="298" mass="31649">MKTGVDPRGPAGGEDDGPCRREVHTVVPAAARPAAIEGITPAGTGYTVVGEGEPLVLIHGVGMQRGIWAPQIDDLARTHRVIAYDMLGHGDSRLPPAEPTLTDYAGQLVELLEHLGIRRANVSGHSMGALVALAFALEHPERTLRMATVNAVHQRTPAQRAAVRARALALQQAGAPAGIPATLARWFGDPVPEALAPLARQAGEYLASVDLQGYARTYRLFANADGEHGHRLQELAMPALFLTGSDDTNSLPSMSAAMAEQAPQGVLVVVPEARHMMTMTHAQAVNRALREWLARPAA</sequence>
<evidence type="ECO:0000313" key="4">
    <source>
        <dbReference type="EMBL" id="TSH88308.1"/>
    </source>
</evidence>
<name>A0A556A601_9BURK</name>
<comment type="caution">
    <text evidence="4">The sequence shown here is derived from an EMBL/GenBank/DDBJ whole genome shotgun (WGS) entry which is preliminary data.</text>
</comment>
<feature type="region of interest" description="Disordered" evidence="2">
    <location>
        <begin position="1"/>
        <end position="20"/>
    </location>
</feature>
<evidence type="ECO:0000313" key="5">
    <source>
        <dbReference type="Proteomes" id="UP000318405"/>
    </source>
</evidence>